<dbReference type="KEGG" id="dgr:6562421"/>
<dbReference type="eggNOG" id="ENOG502S092">
    <property type="taxonomic scope" value="Eukaryota"/>
</dbReference>
<dbReference type="EMBL" id="CH916368">
    <property type="protein sequence ID" value="EDW03858.1"/>
    <property type="molecule type" value="Genomic_DNA"/>
</dbReference>
<name>B4JAQ0_DROGR</name>
<reference evidence="1 2" key="1">
    <citation type="journal article" date="2007" name="Nature">
        <title>Evolution of genes and genomes on the Drosophila phylogeny.</title>
        <authorList>
            <consortium name="Drosophila 12 Genomes Consortium"/>
            <person name="Clark A.G."/>
            <person name="Eisen M.B."/>
            <person name="Smith D.R."/>
            <person name="Bergman C.M."/>
            <person name="Oliver B."/>
            <person name="Markow T.A."/>
            <person name="Kaufman T.C."/>
            <person name="Kellis M."/>
            <person name="Gelbart W."/>
            <person name="Iyer V.N."/>
            <person name="Pollard D.A."/>
            <person name="Sackton T.B."/>
            <person name="Larracuente A.M."/>
            <person name="Singh N.D."/>
            <person name="Abad J.P."/>
            <person name="Abt D.N."/>
            <person name="Adryan B."/>
            <person name="Aguade M."/>
            <person name="Akashi H."/>
            <person name="Anderson W.W."/>
            <person name="Aquadro C.F."/>
            <person name="Ardell D.H."/>
            <person name="Arguello R."/>
            <person name="Artieri C.G."/>
            <person name="Barbash D.A."/>
            <person name="Barker D."/>
            <person name="Barsanti P."/>
            <person name="Batterham P."/>
            <person name="Batzoglou S."/>
            <person name="Begun D."/>
            <person name="Bhutkar A."/>
            <person name="Blanco E."/>
            <person name="Bosak S.A."/>
            <person name="Bradley R.K."/>
            <person name="Brand A.D."/>
            <person name="Brent M.R."/>
            <person name="Brooks A.N."/>
            <person name="Brown R.H."/>
            <person name="Butlin R.K."/>
            <person name="Caggese C."/>
            <person name="Calvi B.R."/>
            <person name="Bernardo de Carvalho A."/>
            <person name="Caspi A."/>
            <person name="Castrezana S."/>
            <person name="Celniker S.E."/>
            <person name="Chang J.L."/>
            <person name="Chapple C."/>
            <person name="Chatterji S."/>
            <person name="Chinwalla A."/>
            <person name="Civetta A."/>
            <person name="Clifton S.W."/>
            <person name="Comeron J.M."/>
            <person name="Costello J.C."/>
            <person name="Coyne J.A."/>
            <person name="Daub J."/>
            <person name="David R.G."/>
            <person name="Delcher A.L."/>
            <person name="Delehaunty K."/>
            <person name="Do C.B."/>
            <person name="Ebling H."/>
            <person name="Edwards K."/>
            <person name="Eickbush T."/>
            <person name="Evans J.D."/>
            <person name="Filipski A."/>
            <person name="Findeiss S."/>
            <person name="Freyhult E."/>
            <person name="Fulton L."/>
            <person name="Fulton R."/>
            <person name="Garcia A.C."/>
            <person name="Gardiner A."/>
            <person name="Garfield D.A."/>
            <person name="Garvin B.E."/>
            <person name="Gibson G."/>
            <person name="Gilbert D."/>
            <person name="Gnerre S."/>
            <person name="Godfrey J."/>
            <person name="Good R."/>
            <person name="Gotea V."/>
            <person name="Gravely B."/>
            <person name="Greenberg A.J."/>
            <person name="Griffiths-Jones S."/>
            <person name="Gross S."/>
            <person name="Guigo R."/>
            <person name="Gustafson E.A."/>
            <person name="Haerty W."/>
            <person name="Hahn M.W."/>
            <person name="Halligan D.L."/>
            <person name="Halpern A.L."/>
            <person name="Halter G.M."/>
            <person name="Han M.V."/>
            <person name="Heger A."/>
            <person name="Hillier L."/>
            <person name="Hinrichs A.S."/>
            <person name="Holmes I."/>
            <person name="Hoskins R.A."/>
            <person name="Hubisz M.J."/>
            <person name="Hultmark D."/>
            <person name="Huntley M.A."/>
            <person name="Jaffe D.B."/>
            <person name="Jagadeeshan S."/>
            <person name="Jeck W.R."/>
            <person name="Johnson J."/>
            <person name="Jones C.D."/>
            <person name="Jordan W.C."/>
            <person name="Karpen G.H."/>
            <person name="Kataoka E."/>
            <person name="Keightley P.D."/>
            <person name="Kheradpour P."/>
            <person name="Kirkness E.F."/>
            <person name="Koerich L.B."/>
            <person name="Kristiansen K."/>
            <person name="Kudrna D."/>
            <person name="Kulathinal R.J."/>
            <person name="Kumar S."/>
            <person name="Kwok R."/>
            <person name="Lander E."/>
            <person name="Langley C.H."/>
            <person name="Lapoint R."/>
            <person name="Lazzaro B.P."/>
            <person name="Lee S.J."/>
            <person name="Levesque L."/>
            <person name="Li R."/>
            <person name="Lin C.F."/>
            <person name="Lin M.F."/>
            <person name="Lindblad-Toh K."/>
            <person name="Llopart A."/>
            <person name="Long M."/>
            <person name="Low L."/>
            <person name="Lozovsky E."/>
            <person name="Lu J."/>
            <person name="Luo M."/>
            <person name="Machado C.A."/>
            <person name="Makalowski W."/>
            <person name="Marzo M."/>
            <person name="Matsuda M."/>
            <person name="Matzkin L."/>
            <person name="McAllister B."/>
            <person name="McBride C.S."/>
            <person name="McKernan B."/>
            <person name="McKernan K."/>
            <person name="Mendez-Lago M."/>
            <person name="Minx P."/>
            <person name="Mollenhauer M.U."/>
            <person name="Montooth K."/>
            <person name="Mount S.M."/>
            <person name="Mu X."/>
            <person name="Myers E."/>
            <person name="Negre B."/>
            <person name="Newfeld S."/>
            <person name="Nielsen R."/>
            <person name="Noor M.A."/>
            <person name="O'Grady P."/>
            <person name="Pachter L."/>
            <person name="Papaceit M."/>
            <person name="Parisi M.J."/>
            <person name="Parisi M."/>
            <person name="Parts L."/>
            <person name="Pedersen J.S."/>
            <person name="Pesole G."/>
            <person name="Phillippy A.M."/>
            <person name="Ponting C.P."/>
            <person name="Pop M."/>
            <person name="Porcelli D."/>
            <person name="Powell J.R."/>
            <person name="Prohaska S."/>
            <person name="Pruitt K."/>
            <person name="Puig M."/>
            <person name="Quesneville H."/>
            <person name="Ram K.R."/>
            <person name="Rand D."/>
            <person name="Rasmussen M.D."/>
            <person name="Reed L.K."/>
            <person name="Reenan R."/>
            <person name="Reily A."/>
            <person name="Remington K.A."/>
            <person name="Rieger T.T."/>
            <person name="Ritchie M.G."/>
            <person name="Robin C."/>
            <person name="Rogers Y.H."/>
            <person name="Rohde C."/>
            <person name="Rozas J."/>
            <person name="Rubenfield M.J."/>
            <person name="Ruiz A."/>
            <person name="Russo S."/>
            <person name="Salzberg S.L."/>
            <person name="Sanchez-Gracia A."/>
            <person name="Saranga D.J."/>
            <person name="Sato H."/>
            <person name="Schaeffer S.W."/>
            <person name="Schatz M.C."/>
            <person name="Schlenke T."/>
            <person name="Schwartz R."/>
            <person name="Segarra C."/>
            <person name="Singh R.S."/>
            <person name="Sirot L."/>
            <person name="Sirota M."/>
            <person name="Sisneros N.B."/>
            <person name="Smith C.D."/>
            <person name="Smith T.F."/>
            <person name="Spieth J."/>
            <person name="Stage D.E."/>
            <person name="Stark A."/>
            <person name="Stephan W."/>
            <person name="Strausberg R.L."/>
            <person name="Strempel S."/>
            <person name="Sturgill D."/>
            <person name="Sutton G."/>
            <person name="Sutton G.G."/>
            <person name="Tao W."/>
            <person name="Teichmann S."/>
            <person name="Tobari Y.N."/>
            <person name="Tomimura Y."/>
            <person name="Tsolas J.M."/>
            <person name="Valente V.L."/>
            <person name="Venter E."/>
            <person name="Venter J.C."/>
            <person name="Vicario S."/>
            <person name="Vieira F.G."/>
            <person name="Vilella A.J."/>
            <person name="Villasante A."/>
            <person name="Walenz B."/>
            <person name="Wang J."/>
            <person name="Wasserman M."/>
            <person name="Watts T."/>
            <person name="Wilson D."/>
            <person name="Wilson R.K."/>
            <person name="Wing R.A."/>
            <person name="Wolfner M.F."/>
            <person name="Wong A."/>
            <person name="Wong G.K."/>
            <person name="Wu C.I."/>
            <person name="Wu G."/>
            <person name="Yamamoto D."/>
            <person name="Yang H.P."/>
            <person name="Yang S.P."/>
            <person name="Yorke J.A."/>
            <person name="Yoshida K."/>
            <person name="Zdobnov E."/>
            <person name="Zhang P."/>
            <person name="Zhang Y."/>
            <person name="Zimin A.V."/>
            <person name="Baldwin J."/>
            <person name="Abdouelleil A."/>
            <person name="Abdulkadir J."/>
            <person name="Abebe A."/>
            <person name="Abera B."/>
            <person name="Abreu J."/>
            <person name="Acer S.C."/>
            <person name="Aftuck L."/>
            <person name="Alexander A."/>
            <person name="An P."/>
            <person name="Anderson E."/>
            <person name="Anderson S."/>
            <person name="Arachi H."/>
            <person name="Azer M."/>
            <person name="Bachantsang P."/>
            <person name="Barry A."/>
            <person name="Bayul T."/>
            <person name="Berlin A."/>
            <person name="Bessette D."/>
            <person name="Bloom T."/>
            <person name="Blye J."/>
            <person name="Boguslavskiy L."/>
            <person name="Bonnet C."/>
            <person name="Boukhgalter B."/>
            <person name="Bourzgui I."/>
            <person name="Brown A."/>
            <person name="Cahill P."/>
            <person name="Channer S."/>
            <person name="Cheshatsang Y."/>
            <person name="Chuda L."/>
            <person name="Citroen M."/>
            <person name="Collymore A."/>
            <person name="Cooke P."/>
            <person name="Costello M."/>
            <person name="D'Aco K."/>
            <person name="Daza R."/>
            <person name="De Haan G."/>
            <person name="DeGray S."/>
            <person name="DeMaso C."/>
            <person name="Dhargay N."/>
            <person name="Dooley K."/>
            <person name="Dooley E."/>
            <person name="Doricent M."/>
            <person name="Dorje P."/>
            <person name="Dorjee K."/>
            <person name="Dupes A."/>
            <person name="Elong R."/>
            <person name="Falk J."/>
            <person name="Farina A."/>
            <person name="Faro S."/>
            <person name="Ferguson D."/>
            <person name="Fisher S."/>
            <person name="Foley C.D."/>
            <person name="Franke A."/>
            <person name="Friedrich D."/>
            <person name="Gadbois L."/>
            <person name="Gearin G."/>
            <person name="Gearin C.R."/>
            <person name="Giannoukos G."/>
            <person name="Goode T."/>
            <person name="Graham J."/>
            <person name="Grandbois E."/>
            <person name="Grewal S."/>
            <person name="Gyaltsen K."/>
            <person name="Hafez N."/>
            <person name="Hagos B."/>
            <person name="Hall J."/>
            <person name="Henson C."/>
            <person name="Hollinger A."/>
            <person name="Honan T."/>
            <person name="Huard M.D."/>
            <person name="Hughes L."/>
            <person name="Hurhula B."/>
            <person name="Husby M.E."/>
            <person name="Kamat A."/>
            <person name="Kanga B."/>
            <person name="Kashin S."/>
            <person name="Khazanovich D."/>
            <person name="Kisner P."/>
            <person name="Lance K."/>
            <person name="Lara M."/>
            <person name="Lee W."/>
            <person name="Lennon N."/>
            <person name="Letendre F."/>
            <person name="LeVine R."/>
            <person name="Lipovsky A."/>
            <person name="Liu X."/>
            <person name="Liu J."/>
            <person name="Liu S."/>
            <person name="Lokyitsang T."/>
            <person name="Lokyitsang Y."/>
            <person name="Lubonja R."/>
            <person name="Lui A."/>
            <person name="MacDonald P."/>
            <person name="Magnisalis V."/>
            <person name="Maru K."/>
            <person name="Matthews C."/>
            <person name="McCusker W."/>
            <person name="McDonough S."/>
            <person name="Mehta T."/>
            <person name="Meldrim J."/>
            <person name="Meneus L."/>
            <person name="Mihai O."/>
            <person name="Mihalev A."/>
            <person name="Mihova T."/>
            <person name="Mittelman R."/>
            <person name="Mlenga V."/>
            <person name="Montmayeur A."/>
            <person name="Mulrain L."/>
            <person name="Navidi A."/>
            <person name="Naylor J."/>
            <person name="Negash T."/>
            <person name="Nguyen T."/>
            <person name="Nguyen N."/>
            <person name="Nicol R."/>
            <person name="Norbu C."/>
            <person name="Norbu N."/>
            <person name="Novod N."/>
            <person name="O'Neill B."/>
            <person name="Osman S."/>
            <person name="Markiewicz E."/>
            <person name="Oyono O.L."/>
            <person name="Patti C."/>
            <person name="Phunkhang P."/>
            <person name="Pierre F."/>
            <person name="Priest M."/>
            <person name="Raghuraman S."/>
            <person name="Rege F."/>
            <person name="Reyes R."/>
            <person name="Rise C."/>
            <person name="Rogov P."/>
            <person name="Ross K."/>
            <person name="Ryan E."/>
            <person name="Settipalli S."/>
            <person name="Shea T."/>
            <person name="Sherpa N."/>
            <person name="Shi L."/>
            <person name="Shih D."/>
            <person name="Sparrow T."/>
            <person name="Spaulding J."/>
            <person name="Stalker J."/>
            <person name="Stange-Thomann N."/>
            <person name="Stavropoulos S."/>
            <person name="Stone C."/>
            <person name="Strader C."/>
            <person name="Tesfaye S."/>
            <person name="Thomson T."/>
            <person name="Thoulutsang Y."/>
            <person name="Thoulutsang D."/>
            <person name="Topham K."/>
            <person name="Topping I."/>
            <person name="Tsamla T."/>
            <person name="Vassiliev H."/>
            <person name="Vo A."/>
            <person name="Wangchuk T."/>
            <person name="Wangdi T."/>
            <person name="Weiand M."/>
            <person name="Wilkinson J."/>
            <person name="Wilson A."/>
            <person name="Yadav S."/>
            <person name="Young G."/>
            <person name="Yu Q."/>
            <person name="Zembek L."/>
            <person name="Zhong D."/>
            <person name="Zimmer A."/>
            <person name="Zwirko Z."/>
            <person name="Jaffe D.B."/>
            <person name="Alvarez P."/>
            <person name="Brockman W."/>
            <person name="Butler J."/>
            <person name="Chin C."/>
            <person name="Gnerre S."/>
            <person name="Grabherr M."/>
            <person name="Kleber M."/>
            <person name="Mauceli E."/>
            <person name="MacCallum I."/>
        </authorList>
    </citation>
    <scope>NUCLEOTIDE SEQUENCE [LARGE SCALE GENOMIC DNA]</scope>
    <source>
        <strain evidence="2">Tucson 15287-2541.00</strain>
    </source>
</reference>
<dbReference type="FunCoup" id="B4JAQ0">
    <property type="interactions" value="2"/>
</dbReference>
<protein>
    <submittedName>
        <fullName evidence="1">GH10281</fullName>
    </submittedName>
</protein>
<accession>B4JAQ0</accession>
<organism evidence="2">
    <name type="scientific">Drosophila grimshawi</name>
    <name type="common">Hawaiian fruit fly</name>
    <name type="synonym">Idiomyia grimshawi</name>
    <dbReference type="NCBI Taxonomy" id="7222"/>
    <lineage>
        <taxon>Eukaryota</taxon>
        <taxon>Metazoa</taxon>
        <taxon>Ecdysozoa</taxon>
        <taxon>Arthropoda</taxon>
        <taxon>Hexapoda</taxon>
        <taxon>Insecta</taxon>
        <taxon>Pterygota</taxon>
        <taxon>Neoptera</taxon>
        <taxon>Endopterygota</taxon>
        <taxon>Diptera</taxon>
        <taxon>Brachycera</taxon>
        <taxon>Muscomorpha</taxon>
        <taxon>Ephydroidea</taxon>
        <taxon>Drosophilidae</taxon>
        <taxon>Drosophila</taxon>
        <taxon>Hawaiian Drosophila</taxon>
    </lineage>
</organism>
<dbReference type="OMA" id="NYAKWQL"/>
<proteinExistence type="predicted"/>
<keyword evidence="2" id="KW-1185">Reference proteome</keyword>
<dbReference type="AlphaFoldDB" id="B4JAQ0"/>
<evidence type="ECO:0000313" key="1">
    <source>
        <dbReference type="EMBL" id="EDW03858.1"/>
    </source>
</evidence>
<dbReference type="Proteomes" id="UP000001070">
    <property type="component" value="Unassembled WGS sequence"/>
</dbReference>
<dbReference type="InParanoid" id="B4JAQ0"/>
<gene>
    <name evidence="1" type="primary">Dgri\GH10281</name>
    <name evidence="1" type="ORF">Dgri_GH10281</name>
</gene>
<dbReference type="OrthoDB" id="17066at2759"/>
<evidence type="ECO:0000313" key="2">
    <source>
        <dbReference type="Proteomes" id="UP000001070"/>
    </source>
</evidence>
<dbReference type="STRING" id="7222.B4JAQ0"/>
<dbReference type="HOGENOM" id="CLU_117823_0_0_1"/>
<dbReference type="PhylomeDB" id="B4JAQ0"/>
<sequence length="164" mass="18884">MDILNTSLTPMRFDSHRLQSPIKYDANLATCKARLEALIKDLQSNYAKWQLAQQRGTALCYAIEAKKTRCPEKGDEESGNYPDDLRAPCDKLSIIATIFVDICKNTRDILRKLRGLSQLSGAESNVIFYRTWKLTQFVSFTELLLQRYEQESLVKQDVMRKLNS</sequence>